<comment type="caution">
    <text evidence="6">The sequence shown here is derived from an EMBL/GenBank/DDBJ whole genome shotgun (WGS) entry which is preliminary data.</text>
</comment>
<evidence type="ECO:0000259" key="4">
    <source>
        <dbReference type="PROSITE" id="PS50061"/>
    </source>
</evidence>
<dbReference type="OrthoDB" id="8196042at2759"/>
<dbReference type="PANTHER" id="PTHR11849">
    <property type="entry name" value="ETS"/>
    <property type="match status" value="1"/>
</dbReference>
<dbReference type="PANTHER" id="PTHR11849:SF182">
    <property type="entry name" value="SAM POINTED DOMAIN-CONTAINING ETS TRANSCRIPTION FACTOR"/>
    <property type="match status" value="1"/>
</dbReference>
<dbReference type="GO" id="GO:0000981">
    <property type="term" value="F:DNA-binding transcription factor activity, RNA polymerase II-specific"/>
    <property type="evidence" value="ECO:0007669"/>
    <property type="project" value="TreeGrafter"/>
</dbReference>
<keyword evidence="3" id="KW-0539">Nucleus</keyword>
<evidence type="ECO:0000313" key="5">
    <source>
        <dbReference type="EMBL" id="CAB3380099.1"/>
    </source>
</evidence>
<dbReference type="GO" id="GO:0030154">
    <property type="term" value="P:cell differentiation"/>
    <property type="evidence" value="ECO:0007669"/>
    <property type="project" value="TreeGrafter"/>
</dbReference>
<feature type="domain" description="ETS" evidence="4">
    <location>
        <begin position="318"/>
        <end position="391"/>
    </location>
</feature>
<evidence type="ECO:0000313" key="7">
    <source>
        <dbReference type="Proteomes" id="UP000494165"/>
    </source>
</evidence>
<dbReference type="InterPro" id="IPR046328">
    <property type="entry name" value="ETS_fam"/>
</dbReference>
<dbReference type="EMBL" id="CADEPI010000200">
    <property type="protein sequence ID" value="CAB3380099.1"/>
    <property type="molecule type" value="Genomic_DNA"/>
</dbReference>
<evidence type="ECO:0000256" key="2">
    <source>
        <dbReference type="ARBA" id="ARBA00023125"/>
    </source>
</evidence>
<gene>
    <name evidence="5" type="ORF">CLODIP_2_CD09373</name>
    <name evidence="6" type="ORF">CLODIP_2_CD13906</name>
</gene>
<accession>A0A8S1DIW7</accession>
<dbReference type="SMART" id="SM00413">
    <property type="entry name" value="ETS"/>
    <property type="match status" value="1"/>
</dbReference>
<dbReference type="InterPro" id="IPR036390">
    <property type="entry name" value="WH_DNA-bd_sf"/>
</dbReference>
<dbReference type="InterPro" id="IPR000418">
    <property type="entry name" value="Ets_dom"/>
</dbReference>
<dbReference type="AlphaFoldDB" id="A0A8S1DIW7"/>
<reference evidence="6 7" key="1">
    <citation type="submission" date="2020-04" db="EMBL/GenBank/DDBJ databases">
        <authorList>
            <person name="Alioto T."/>
            <person name="Alioto T."/>
            <person name="Gomez Garrido J."/>
        </authorList>
    </citation>
    <scope>NUCLEOTIDE SEQUENCE [LARGE SCALE GENOMIC DNA]</scope>
</reference>
<organism evidence="6 7">
    <name type="scientific">Cloeon dipterum</name>
    <dbReference type="NCBI Taxonomy" id="197152"/>
    <lineage>
        <taxon>Eukaryota</taxon>
        <taxon>Metazoa</taxon>
        <taxon>Ecdysozoa</taxon>
        <taxon>Arthropoda</taxon>
        <taxon>Hexapoda</taxon>
        <taxon>Insecta</taxon>
        <taxon>Pterygota</taxon>
        <taxon>Palaeoptera</taxon>
        <taxon>Ephemeroptera</taxon>
        <taxon>Pisciforma</taxon>
        <taxon>Baetidae</taxon>
        <taxon>Cloeon</taxon>
    </lineage>
</organism>
<dbReference type="Proteomes" id="UP000494165">
    <property type="component" value="Unassembled WGS sequence"/>
</dbReference>
<sequence>MAWIKKKFPPGVKTRKKKLGQQLTNQHETEAVISSLSHQCNAQRKYNNIVESAARLRKRYFYFGLQNTALKPIAVQNLSEYRPCWPHNKDFEKVVPCSRQNLLMSGGSLLMERSCTIEELQFRELEEQVWLLMWLVLEPKRLQYLVQKYGNERMSRRWAEGRWGSWLVWRALLVSCSADGTKSASPVRLDENHVCDMPCLRDHVSRLLEICAPTRDYWRMFGWTGLSVDAILQKIISEDIMPMVHSLQVVPPELQASLTRLADYRRALEKEKETKTYFSERDQNVKSATAVPTMPRKRGRPAKAATLKGKEPGRIERVFLWKFLLELLEDPTMRNCLRWLSREEGIFRILNTDLLARLWGRRHGNPGMTYEKLARAMRQVKISLLSHTVRR</sequence>
<dbReference type="GO" id="GO:0043565">
    <property type="term" value="F:sequence-specific DNA binding"/>
    <property type="evidence" value="ECO:0007669"/>
    <property type="project" value="InterPro"/>
</dbReference>
<protein>
    <recommendedName>
        <fullName evidence="4">ETS domain-containing protein</fullName>
    </recommendedName>
</protein>
<name>A0A8S1DIW7_9INSE</name>
<dbReference type="Gene3D" id="1.10.10.10">
    <property type="entry name" value="Winged helix-like DNA-binding domain superfamily/Winged helix DNA-binding domain"/>
    <property type="match status" value="1"/>
</dbReference>
<evidence type="ECO:0000256" key="1">
    <source>
        <dbReference type="ARBA" id="ARBA00005562"/>
    </source>
</evidence>
<dbReference type="EMBL" id="CADEPI010000222">
    <property type="protein sequence ID" value="CAB3380979.1"/>
    <property type="molecule type" value="Genomic_DNA"/>
</dbReference>
<dbReference type="PRINTS" id="PR00454">
    <property type="entry name" value="ETSDOMAIN"/>
</dbReference>
<comment type="similarity">
    <text evidence="1 3">Belongs to the ETS family.</text>
</comment>
<evidence type="ECO:0000256" key="3">
    <source>
        <dbReference type="RuleBase" id="RU004019"/>
    </source>
</evidence>
<dbReference type="PROSITE" id="PS50061">
    <property type="entry name" value="ETS_DOMAIN_3"/>
    <property type="match status" value="1"/>
</dbReference>
<dbReference type="SUPFAM" id="SSF46785">
    <property type="entry name" value="Winged helix' DNA-binding domain"/>
    <property type="match status" value="1"/>
</dbReference>
<dbReference type="Pfam" id="PF00178">
    <property type="entry name" value="Ets"/>
    <property type="match status" value="1"/>
</dbReference>
<comment type="subcellular location">
    <subcellularLocation>
        <location evidence="3">Nucleus</location>
    </subcellularLocation>
</comment>
<dbReference type="GO" id="GO:0005634">
    <property type="term" value="C:nucleus"/>
    <property type="evidence" value="ECO:0007669"/>
    <property type="project" value="UniProtKB-SubCell"/>
</dbReference>
<dbReference type="InterPro" id="IPR036388">
    <property type="entry name" value="WH-like_DNA-bd_sf"/>
</dbReference>
<evidence type="ECO:0000313" key="6">
    <source>
        <dbReference type="EMBL" id="CAB3380979.1"/>
    </source>
</evidence>
<keyword evidence="7" id="KW-1185">Reference proteome</keyword>
<keyword evidence="2 3" id="KW-0238">DNA-binding</keyword>
<proteinExistence type="inferred from homology"/>